<dbReference type="InterPro" id="IPR050792">
    <property type="entry name" value="ADP-ribosylglycohydrolase"/>
</dbReference>
<dbReference type="GO" id="GO:0016787">
    <property type="term" value="F:hydrolase activity"/>
    <property type="evidence" value="ECO:0007669"/>
    <property type="project" value="UniProtKB-KW"/>
</dbReference>
<dbReference type="AlphaFoldDB" id="A0A1M6SD40"/>
<evidence type="ECO:0000313" key="2">
    <source>
        <dbReference type="EMBL" id="SHK42630.1"/>
    </source>
</evidence>
<evidence type="ECO:0000256" key="1">
    <source>
        <dbReference type="PIRSR" id="PIRSR605502-1"/>
    </source>
</evidence>
<feature type="binding site" evidence="1">
    <location>
        <position position="36"/>
    </location>
    <ligand>
        <name>Mg(2+)</name>
        <dbReference type="ChEBI" id="CHEBI:18420"/>
        <label>1</label>
    </ligand>
</feature>
<comment type="cofactor">
    <cofactor evidence="1">
        <name>Mg(2+)</name>
        <dbReference type="ChEBI" id="CHEBI:18420"/>
    </cofactor>
    <text evidence="1">Binds 2 magnesium ions per subunit.</text>
</comment>
<dbReference type="GO" id="GO:0046872">
    <property type="term" value="F:metal ion binding"/>
    <property type="evidence" value="ECO:0007669"/>
    <property type="project" value="UniProtKB-KW"/>
</dbReference>
<dbReference type="SUPFAM" id="SSF101478">
    <property type="entry name" value="ADP-ribosylglycohydrolase"/>
    <property type="match status" value="1"/>
</dbReference>
<keyword evidence="1" id="KW-0460">Magnesium</keyword>
<dbReference type="PANTHER" id="PTHR16222:SF12">
    <property type="entry name" value="ADP-RIBOSYLGLYCOHYDROLASE-RELATED"/>
    <property type="match status" value="1"/>
</dbReference>
<organism evidence="2 3">
    <name type="scientific">Xylanibacter ruminicola</name>
    <name type="common">Prevotella ruminicola</name>
    <dbReference type="NCBI Taxonomy" id="839"/>
    <lineage>
        <taxon>Bacteria</taxon>
        <taxon>Pseudomonadati</taxon>
        <taxon>Bacteroidota</taxon>
        <taxon>Bacteroidia</taxon>
        <taxon>Bacteroidales</taxon>
        <taxon>Prevotellaceae</taxon>
        <taxon>Xylanibacter</taxon>
    </lineage>
</organism>
<dbReference type="InterPro" id="IPR005502">
    <property type="entry name" value="Ribosyl_crysJ1"/>
</dbReference>
<feature type="binding site" evidence="1">
    <location>
        <position position="218"/>
    </location>
    <ligand>
        <name>Mg(2+)</name>
        <dbReference type="ChEBI" id="CHEBI:18420"/>
        <label>1</label>
    </ligand>
</feature>
<dbReference type="PANTHER" id="PTHR16222">
    <property type="entry name" value="ADP-RIBOSYLGLYCOHYDROLASE"/>
    <property type="match status" value="1"/>
</dbReference>
<dbReference type="Gene3D" id="1.10.4080.10">
    <property type="entry name" value="ADP-ribosylation/Crystallin J1"/>
    <property type="match status" value="1"/>
</dbReference>
<feature type="binding site" evidence="1">
    <location>
        <position position="35"/>
    </location>
    <ligand>
        <name>Mg(2+)</name>
        <dbReference type="ChEBI" id="CHEBI:18420"/>
        <label>1</label>
    </ligand>
</feature>
<feature type="binding site" evidence="1">
    <location>
        <position position="215"/>
    </location>
    <ligand>
        <name>Mg(2+)</name>
        <dbReference type="ChEBI" id="CHEBI:18420"/>
        <label>1</label>
    </ligand>
</feature>
<dbReference type="Pfam" id="PF03747">
    <property type="entry name" value="ADP_ribosyl_GH"/>
    <property type="match status" value="1"/>
</dbReference>
<proteinExistence type="predicted"/>
<name>A0A1M6SD40_XYLRU</name>
<dbReference type="RefSeq" id="WP_073204983.1">
    <property type="nucleotide sequence ID" value="NZ_FRBD01000003.1"/>
</dbReference>
<feature type="binding site" evidence="1">
    <location>
        <position position="217"/>
    </location>
    <ligand>
        <name>Mg(2+)</name>
        <dbReference type="ChEBI" id="CHEBI:18420"/>
        <label>1</label>
    </ligand>
</feature>
<keyword evidence="2" id="KW-0378">Hydrolase</keyword>
<dbReference type="EMBL" id="FRBD01000003">
    <property type="protein sequence ID" value="SHK42630.1"/>
    <property type="molecule type" value="Genomic_DNA"/>
</dbReference>
<dbReference type="Proteomes" id="UP000184130">
    <property type="component" value="Unassembled WGS sequence"/>
</dbReference>
<keyword evidence="1" id="KW-0479">Metal-binding</keyword>
<feature type="binding site" evidence="1">
    <location>
        <position position="34"/>
    </location>
    <ligand>
        <name>Mg(2+)</name>
        <dbReference type="ChEBI" id="CHEBI:18420"/>
        <label>1</label>
    </ligand>
</feature>
<dbReference type="InterPro" id="IPR036705">
    <property type="entry name" value="Ribosyl_crysJ1_sf"/>
</dbReference>
<dbReference type="OrthoDB" id="9798107at2"/>
<evidence type="ECO:0000313" key="3">
    <source>
        <dbReference type="Proteomes" id="UP000184130"/>
    </source>
</evidence>
<gene>
    <name evidence="2" type="ORF">SAMN05216463_103124</name>
</gene>
<reference evidence="2 3" key="1">
    <citation type="submission" date="2016-11" db="EMBL/GenBank/DDBJ databases">
        <authorList>
            <person name="Jaros S."/>
            <person name="Januszkiewicz K."/>
            <person name="Wedrychowicz H."/>
        </authorList>
    </citation>
    <scope>NUCLEOTIDE SEQUENCE [LARGE SCALE GENOMIC DNA]</scope>
    <source>
        <strain evidence="2 3">KHT3</strain>
    </source>
</reference>
<protein>
    <submittedName>
        <fullName evidence="2">ADP-ribosylglycohydrolase</fullName>
    </submittedName>
</protein>
<sequence length="322" mass="36230">MIGAIIGDIVGSRWEFDPTNDYNFEWLSDENGFTDDTICTVAVADALLEGRDFGENIHDWCKRYPHPMGGYGGRFAQWVQSDHPQPYNSFGNGAAMRVSPVAHWYENIDEMLDAAAATALPSHNHDEGIKGAQTVALAIFKALSYHRFQEAPMHIDEILQECVEFSGYDINMPKASVLNRFDETCQGTVPVALKIISMATCFEDAVRLAVSLGADADTLGAIVGSIAEAIWGIPSNMRRTFEKFLPDDMQTVLHHFRHERPRSYKPLTDTCFAGDDFSDVSWEMLYDLDGKDAYDEIMSKTKSEHARKRLLMAERAKSRENW</sequence>
<accession>A0A1M6SD40</accession>